<evidence type="ECO:0000256" key="9">
    <source>
        <dbReference type="ARBA" id="ARBA00032610"/>
    </source>
</evidence>
<name>A0A202E8I0_9EURY</name>
<comment type="cofactor">
    <cofactor evidence="1 12">
        <name>pyridoxal 5'-phosphate</name>
        <dbReference type="ChEBI" id="CHEBI:597326"/>
    </cofactor>
</comment>
<evidence type="ECO:0000256" key="7">
    <source>
        <dbReference type="ARBA" id="ARBA00022756"/>
    </source>
</evidence>
<dbReference type="InterPro" id="IPR001917">
    <property type="entry name" value="Aminotrans_II_pyridoxalP_BS"/>
</dbReference>
<evidence type="ECO:0000256" key="12">
    <source>
        <dbReference type="RuleBase" id="RU003693"/>
    </source>
</evidence>
<dbReference type="EMBL" id="MWPH01000002">
    <property type="protein sequence ID" value="OVE84270.1"/>
    <property type="molecule type" value="Genomic_DNA"/>
</dbReference>
<comment type="pathway">
    <text evidence="2">Cofactor biosynthesis; biotin biosynthesis.</text>
</comment>
<dbReference type="PANTHER" id="PTHR13693">
    <property type="entry name" value="CLASS II AMINOTRANSFERASE/8-AMINO-7-OXONONANOATE SYNTHASE"/>
    <property type="match status" value="1"/>
</dbReference>
<evidence type="ECO:0000256" key="3">
    <source>
        <dbReference type="ARBA" id="ARBA00010008"/>
    </source>
</evidence>
<dbReference type="InterPro" id="IPR015424">
    <property type="entry name" value="PyrdxlP-dep_Trfase"/>
</dbReference>
<keyword evidence="16" id="KW-1185">Reference proteome</keyword>
<evidence type="ECO:0000256" key="8">
    <source>
        <dbReference type="ARBA" id="ARBA00022898"/>
    </source>
</evidence>
<comment type="caution">
    <text evidence="15">The sequence shown here is derived from an EMBL/GenBank/DDBJ whole genome shotgun (WGS) entry which is preliminary data.</text>
</comment>
<evidence type="ECO:0000256" key="2">
    <source>
        <dbReference type="ARBA" id="ARBA00004746"/>
    </source>
</evidence>
<accession>A0A202E8I0</accession>
<evidence type="ECO:0000256" key="13">
    <source>
        <dbReference type="SAM" id="MobiDB-lite"/>
    </source>
</evidence>
<dbReference type="Pfam" id="PF00155">
    <property type="entry name" value="Aminotran_1_2"/>
    <property type="match status" value="1"/>
</dbReference>
<keyword evidence="7" id="KW-0093">Biotin biosynthesis</keyword>
<comment type="subunit">
    <text evidence="4">Homodimer.</text>
</comment>
<dbReference type="GO" id="GO:0030170">
    <property type="term" value="F:pyridoxal phosphate binding"/>
    <property type="evidence" value="ECO:0007669"/>
    <property type="project" value="InterPro"/>
</dbReference>
<evidence type="ECO:0000256" key="5">
    <source>
        <dbReference type="ARBA" id="ARBA00013187"/>
    </source>
</evidence>
<evidence type="ECO:0000259" key="14">
    <source>
        <dbReference type="Pfam" id="PF00155"/>
    </source>
</evidence>
<dbReference type="InterPro" id="IPR050087">
    <property type="entry name" value="AON_synthase_class-II"/>
</dbReference>
<dbReference type="GO" id="GO:0009102">
    <property type="term" value="P:biotin biosynthetic process"/>
    <property type="evidence" value="ECO:0007669"/>
    <property type="project" value="UniProtKB-KW"/>
</dbReference>
<evidence type="ECO:0000256" key="11">
    <source>
        <dbReference type="ARBA" id="ARBA00047715"/>
    </source>
</evidence>
<dbReference type="InterPro" id="IPR004839">
    <property type="entry name" value="Aminotransferase_I/II_large"/>
</dbReference>
<feature type="domain" description="Aminotransferase class I/classII large" evidence="14">
    <location>
        <begin position="79"/>
        <end position="417"/>
    </location>
</feature>
<dbReference type="PANTHER" id="PTHR13693:SF100">
    <property type="entry name" value="8-AMINO-7-OXONONANOATE SYNTHASE"/>
    <property type="match status" value="1"/>
</dbReference>
<dbReference type="GO" id="GO:0008710">
    <property type="term" value="F:8-amino-7-oxononanoate synthase activity"/>
    <property type="evidence" value="ECO:0007669"/>
    <property type="project" value="UniProtKB-EC"/>
</dbReference>
<evidence type="ECO:0000256" key="10">
    <source>
        <dbReference type="ARBA" id="ARBA00033381"/>
    </source>
</evidence>
<dbReference type="InterPro" id="IPR015421">
    <property type="entry name" value="PyrdxlP-dep_Trfase_major"/>
</dbReference>
<comment type="similarity">
    <text evidence="3">Belongs to the class-II pyridoxal-phosphate-dependent aminotransferase family. BioF subfamily.</text>
</comment>
<evidence type="ECO:0000313" key="15">
    <source>
        <dbReference type="EMBL" id="OVE84270.1"/>
    </source>
</evidence>
<comment type="catalytic activity">
    <reaction evidence="11">
        <text>6-carboxyhexanoyl-[ACP] + L-alanine + H(+) = (8S)-8-amino-7-oxononanoate + holo-[ACP] + CO2</text>
        <dbReference type="Rhea" id="RHEA:42288"/>
        <dbReference type="Rhea" id="RHEA-COMP:9685"/>
        <dbReference type="Rhea" id="RHEA-COMP:9955"/>
        <dbReference type="ChEBI" id="CHEBI:15378"/>
        <dbReference type="ChEBI" id="CHEBI:16526"/>
        <dbReference type="ChEBI" id="CHEBI:57972"/>
        <dbReference type="ChEBI" id="CHEBI:64479"/>
        <dbReference type="ChEBI" id="CHEBI:78846"/>
        <dbReference type="ChEBI" id="CHEBI:149468"/>
        <dbReference type="EC" id="2.3.1.47"/>
    </reaction>
</comment>
<proteinExistence type="inferred from homology"/>
<dbReference type="Gene3D" id="3.90.1150.10">
    <property type="entry name" value="Aspartate Aminotransferase, domain 1"/>
    <property type="match status" value="1"/>
</dbReference>
<reference evidence="15 16" key="1">
    <citation type="submission" date="2017-02" db="EMBL/GenBank/DDBJ databases">
        <title>Natronthermophilus aegyptiacus gen. nov.,sp. nov., an aerobic, extremely halophilic alkalithermophilic archaeon isolated from the athalassohaline Wadi An Natrun, Egypt.</title>
        <authorList>
            <person name="Zhao B."/>
        </authorList>
    </citation>
    <scope>NUCLEOTIDE SEQUENCE [LARGE SCALE GENOMIC DNA]</scope>
    <source>
        <strain evidence="15 16">CGMCC 1.3597</strain>
    </source>
</reference>
<protein>
    <recommendedName>
        <fullName evidence="5">8-amino-7-oxononanoate synthase</fullName>
        <ecNumber evidence="5">2.3.1.47</ecNumber>
    </recommendedName>
    <alternativeName>
        <fullName evidence="9">7-keto-8-amino-pelargonic acid synthase</fullName>
    </alternativeName>
    <alternativeName>
        <fullName evidence="10">8-amino-7-ketopelargonate synthase</fullName>
    </alternativeName>
</protein>
<dbReference type="CDD" id="cd06454">
    <property type="entry name" value="KBL_like"/>
    <property type="match status" value="1"/>
</dbReference>
<evidence type="ECO:0000256" key="6">
    <source>
        <dbReference type="ARBA" id="ARBA00022679"/>
    </source>
</evidence>
<keyword evidence="6" id="KW-0808">Transferase</keyword>
<dbReference type="AlphaFoldDB" id="A0A202E8I0"/>
<gene>
    <name evidence="15" type="ORF">B2G88_07580</name>
</gene>
<keyword evidence="8 12" id="KW-0663">Pyridoxal phosphate</keyword>
<organism evidence="15 16">
    <name type="scientific">Natronolimnobius baerhuensis</name>
    <dbReference type="NCBI Taxonomy" id="253108"/>
    <lineage>
        <taxon>Archaea</taxon>
        <taxon>Methanobacteriati</taxon>
        <taxon>Methanobacteriota</taxon>
        <taxon>Stenosarchaea group</taxon>
        <taxon>Halobacteria</taxon>
        <taxon>Halobacteriales</taxon>
        <taxon>Natrialbaceae</taxon>
        <taxon>Natronolimnobius</taxon>
    </lineage>
</organism>
<dbReference type="PROSITE" id="PS00599">
    <property type="entry name" value="AA_TRANSFER_CLASS_2"/>
    <property type="match status" value="1"/>
</dbReference>
<dbReference type="Gene3D" id="3.40.640.10">
    <property type="entry name" value="Type I PLP-dependent aspartate aminotransferase-like (Major domain)"/>
    <property type="match status" value="1"/>
</dbReference>
<sequence length="428" mass="45698">MTRVSMPPSTNENRESDTTAMTSFTRMEDRGFDLENRRSTLEERELKRTLSPVDRVAERGYFAAASGSELPVLDADEALVFGSNNYLGLTADQRVQDAARQAAATVGTGAGASRLVTGDTMVHRDLERLLAETKSAERALAFPSGYAANVGTITALEPDVIFSDELNHASLIDGCRLSNAEAVVYEHRNVPDLRSKLEARSESASEADESWLIVTDTVFSMDGTVAPLVSICDLAEEFGAWVMVDEAHATGLYVDGGGVVQAEGLEDRVQIQMGTLSKALASQGGYVAGSNALIECLVNDARSFVFSTGLTPPAAATASEALHLARHTDARERLWENVSHLRDGLETMGFDVPGDSQILPVIVGERTGALALAAGLRERGIVAPAIRPPSVPEGTSRLRVTPLATHDQADIVACLEAFRTVGDELGLL</sequence>
<evidence type="ECO:0000256" key="4">
    <source>
        <dbReference type="ARBA" id="ARBA00011738"/>
    </source>
</evidence>
<feature type="region of interest" description="Disordered" evidence="13">
    <location>
        <begin position="1"/>
        <end position="31"/>
    </location>
</feature>
<dbReference type="Proteomes" id="UP000196084">
    <property type="component" value="Unassembled WGS sequence"/>
</dbReference>
<dbReference type="InterPro" id="IPR015422">
    <property type="entry name" value="PyrdxlP-dep_Trfase_small"/>
</dbReference>
<dbReference type="SUPFAM" id="SSF53383">
    <property type="entry name" value="PLP-dependent transferases"/>
    <property type="match status" value="1"/>
</dbReference>
<evidence type="ECO:0000256" key="1">
    <source>
        <dbReference type="ARBA" id="ARBA00001933"/>
    </source>
</evidence>
<dbReference type="EC" id="2.3.1.47" evidence="5"/>
<evidence type="ECO:0000313" key="16">
    <source>
        <dbReference type="Proteomes" id="UP000196084"/>
    </source>
</evidence>